<feature type="domain" description="Cyclic nucleotide-binding" evidence="7">
    <location>
        <begin position="14"/>
        <end position="91"/>
    </location>
</feature>
<sequence length="264" mass="29740">SRHLIRDAICANDFLKNLEKFQVCEIVSCMYPKEYEKENYIIKEGEIGHALFVISDGKLEVTKDGEVLGEMSSGTAFGELAILYNCKRTASYIPMPVLYGLFIYMGVSALKGVQEEPGYETVPTVVREFYDDVNTNANNSAEDTSAEGLYEEVGVPSDAHGTSGYETPGQIEAYEEPKMSQENSGYTELDKNRLQGRNTTDDNNYQKLQRRDSDYVIPAHERRESYEDIKMGRNLPGYEALDQSKREADEYTPLTKSGQKPELA</sequence>
<dbReference type="Gene3D" id="2.60.120.10">
    <property type="entry name" value="Jelly Rolls"/>
    <property type="match status" value="1"/>
</dbReference>
<organism evidence="8 9">
    <name type="scientific">Paramuricea clavata</name>
    <name type="common">Red gorgonian</name>
    <name type="synonym">Violescent sea-whip</name>
    <dbReference type="NCBI Taxonomy" id="317549"/>
    <lineage>
        <taxon>Eukaryota</taxon>
        <taxon>Metazoa</taxon>
        <taxon>Cnidaria</taxon>
        <taxon>Anthozoa</taxon>
        <taxon>Octocorallia</taxon>
        <taxon>Malacalcyonacea</taxon>
        <taxon>Plexauridae</taxon>
        <taxon>Paramuricea</taxon>
    </lineage>
</organism>
<evidence type="ECO:0000256" key="5">
    <source>
        <dbReference type="ARBA" id="ARBA00022840"/>
    </source>
</evidence>
<dbReference type="GO" id="GO:0004674">
    <property type="term" value="F:protein serine/threonine kinase activity"/>
    <property type="evidence" value="ECO:0007669"/>
    <property type="project" value="UniProtKB-KW"/>
</dbReference>
<evidence type="ECO:0000256" key="1">
    <source>
        <dbReference type="ARBA" id="ARBA00022527"/>
    </source>
</evidence>
<dbReference type="EMBL" id="CACRXK020009125">
    <property type="protein sequence ID" value="CAB4016457.1"/>
    <property type="molecule type" value="Genomic_DNA"/>
</dbReference>
<keyword evidence="2" id="KW-0808">Transferase</keyword>
<dbReference type="OrthoDB" id="10252171at2759"/>
<dbReference type="SUPFAM" id="SSF51206">
    <property type="entry name" value="cAMP-binding domain-like"/>
    <property type="match status" value="1"/>
</dbReference>
<proteinExistence type="predicted"/>
<accession>A0A6S7IFX6</accession>
<keyword evidence="5" id="KW-0067">ATP-binding</keyword>
<evidence type="ECO:0000256" key="3">
    <source>
        <dbReference type="ARBA" id="ARBA00022741"/>
    </source>
</evidence>
<evidence type="ECO:0000256" key="6">
    <source>
        <dbReference type="SAM" id="MobiDB-lite"/>
    </source>
</evidence>
<dbReference type="PROSITE" id="PS00888">
    <property type="entry name" value="CNMP_BINDING_1"/>
    <property type="match status" value="1"/>
</dbReference>
<keyword evidence="1" id="KW-0723">Serine/threonine-protein kinase</keyword>
<dbReference type="GO" id="GO:0006820">
    <property type="term" value="P:monoatomic anion transport"/>
    <property type="evidence" value="ECO:0007669"/>
    <property type="project" value="InterPro"/>
</dbReference>
<protein>
    <submittedName>
        <fullName evidence="8">cGMP-dependent kinase 1-like</fullName>
    </submittedName>
</protein>
<dbReference type="Pfam" id="PF00027">
    <property type="entry name" value="cNMP_binding"/>
    <property type="match status" value="1"/>
</dbReference>
<feature type="compositionally biased region" description="Polar residues" evidence="6">
    <location>
        <begin position="195"/>
        <end position="207"/>
    </location>
</feature>
<dbReference type="InterPro" id="IPR000595">
    <property type="entry name" value="cNMP-bd_dom"/>
</dbReference>
<keyword evidence="9" id="KW-1185">Reference proteome</keyword>
<evidence type="ECO:0000256" key="2">
    <source>
        <dbReference type="ARBA" id="ARBA00022679"/>
    </source>
</evidence>
<dbReference type="InterPro" id="IPR018488">
    <property type="entry name" value="cNMP-bd_CS"/>
</dbReference>
<dbReference type="AlphaFoldDB" id="A0A6S7IFX6"/>
<dbReference type="PANTHER" id="PTHR24353:SF147">
    <property type="entry name" value="CGMP-DEPENDENT SERINE_THREONIN PROTEIN KINASE-RELATED"/>
    <property type="match status" value="1"/>
</dbReference>
<dbReference type="InterPro" id="IPR018490">
    <property type="entry name" value="cNMP-bd_dom_sf"/>
</dbReference>
<dbReference type="PROSITE" id="PS50042">
    <property type="entry name" value="CNMP_BINDING_3"/>
    <property type="match status" value="1"/>
</dbReference>
<keyword evidence="4 8" id="KW-0418">Kinase</keyword>
<feature type="compositionally biased region" description="Basic and acidic residues" evidence="6">
    <location>
        <begin position="209"/>
        <end position="231"/>
    </location>
</feature>
<dbReference type="SMART" id="SM00100">
    <property type="entry name" value="cNMP"/>
    <property type="match status" value="1"/>
</dbReference>
<feature type="region of interest" description="Disordered" evidence="6">
    <location>
        <begin position="176"/>
        <end position="264"/>
    </location>
</feature>
<dbReference type="GO" id="GO:0005524">
    <property type="term" value="F:ATP binding"/>
    <property type="evidence" value="ECO:0007669"/>
    <property type="project" value="UniProtKB-KW"/>
</dbReference>
<feature type="non-terminal residue" evidence="8">
    <location>
        <position position="264"/>
    </location>
</feature>
<dbReference type="Proteomes" id="UP001152795">
    <property type="component" value="Unassembled WGS sequence"/>
</dbReference>
<name>A0A6S7IFX6_PARCT</name>
<reference evidence="8" key="1">
    <citation type="submission" date="2020-04" db="EMBL/GenBank/DDBJ databases">
        <authorList>
            <person name="Alioto T."/>
            <person name="Alioto T."/>
            <person name="Gomez Garrido J."/>
        </authorList>
    </citation>
    <scope>NUCLEOTIDE SEQUENCE</scope>
    <source>
        <strain evidence="8">A484AB</strain>
    </source>
</reference>
<evidence type="ECO:0000259" key="7">
    <source>
        <dbReference type="PROSITE" id="PS50042"/>
    </source>
</evidence>
<evidence type="ECO:0000313" key="8">
    <source>
        <dbReference type="EMBL" id="CAB4016457.1"/>
    </source>
</evidence>
<dbReference type="PANTHER" id="PTHR24353">
    <property type="entry name" value="CYCLIC NUCLEOTIDE-DEPENDENT PROTEIN KINASE"/>
    <property type="match status" value="1"/>
</dbReference>
<gene>
    <name evidence="8" type="ORF">PACLA_8A030542</name>
</gene>
<dbReference type="CDD" id="cd00038">
    <property type="entry name" value="CAP_ED"/>
    <property type="match status" value="1"/>
</dbReference>
<evidence type="ECO:0000256" key="4">
    <source>
        <dbReference type="ARBA" id="ARBA00022777"/>
    </source>
</evidence>
<dbReference type="InterPro" id="IPR014710">
    <property type="entry name" value="RmlC-like_jellyroll"/>
</dbReference>
<dbReference type="GO" id="GO:0016020">
    <property type="term" value="C:membrane"/>
    <property type="evidence" value="ECO:0007669"/>
    <property type="project" value="InterPro"/>
</dbReference>
<evidence type="ECO:0000313" key="9">
    <source>
        <dbReference type="Proteomes" id="UP001152795"/>
    </source>
</evidence>
<keyword evidence="3" id="KW-0547">Nucleotide-binding</keyword>
<comment type="caution">
    <text evidence="8">The sequence shown here is derived from an EMBL/GenBank/DDBJ whole genome shotgun (WGS) entry which is preliminary data.</text>
</comment>